<dbReference type="Gene3D" id="1.20.1050.80">
    <property type="entry name" value="VPS9 domain"/>
    <property type="match status" value="1"/>
</dbReference>
<dbReference type="InterPro" id="IPR051248">
    <property type="entry name" value="UPF0507/Ank_repeat_27"/>
</dbReference>
<dbReference type="InterPro" id="IPR036770">
    <property type="entry name" value="Ankyrin_rpt-contain_sf"/>
</dbReference>
<dbReference type="EMBL" id="BTFZ01000011">
    <property type="protein sequence ID" value="GMM36795.1"/>
    <property type="molecule type" value="Genomic_DNA"/>
</dbReference>
<accession>A0AAV5QQH4</accession>
<dbReference type="InterPro" id="IPR003123">
    <property type="entry name" value="VPS9"/>
</dbReference>
<name>A0AAV5QQH4_9ASCO</name>
<dbReference type="Gene3D" id="1.25.40.20">
    <property type="entry name" value="Ankyrin repeat-containing domain"/>
    <property type="match status" value="1"/>
</dbReference>
<proteinExistence type="inferred from homology"/>
<feature type="compositionally biased region" description="Polar residues" evidence="2">
    <location>
        <begin position="1387"/>
        <end position="1403"/>
    </location>
</feature>
<reference evidence="4 5" key="1">
    <citation type="journal article" date="2023" name="Elife">
        <title>Identification of key yeast species and microbe-microbe interactions impacting larval growth of Drosophila in the wild.</title>
        <authorList>
            <person name="Mure A."/>
            <person name="Sugiura Y."/>
            <person name="Maeda R."/>
            <person name="Honda K."/>
            <person name="Sakurai N."/>
            <person name="Takahashi Y."/>
            <person name="Watada M."/>
            <person name="Katoh T."/>
            <person name="Gotoh A."/>
            <person name="Gotoh Y."/>
            <person name="Taniguchi I."/>
            <person name="Nakamura K."/>
            <person name="Hayashi T."/>
            <person name="Katayama T."/>
            <person name="Uemura T."/>
            <person name="Hattori Y."/>
        </authorList>
    </citation>
    <scope>NUCLEOTIDE SEQUENCE [LARGE SCALE GENOMIC DNA]</scope>
    <source>
        <strain evidence="4 5">SC-9</strain>
    </source>
</reference>
<keyword evidence="5" id="KW-1185">Reference proteome</keyword>
<gene>
    <name evidence="4" type="ORF">DASC09_041200</name>
</gene>
<evidence type="ECO:0000256" key="2">
    <source>
        <dbReference type="SAM" id="MobiDB-lite"/>
    </source>
</evidence>
<sequence length="1533" mass="173869">MSNPTASPPILQFKLVNPLVNSIFSINDPSKSALKDIYIQLQSNPFSYAFIIPDTYTLLNYYDNTSGIAYRDLCTRQDFVKDHILDLRSHNLTISRNSNVAALLNTRKPKHFTNANGKDLLLKKDTIIINDEYFNGQPSSGEAMDSLIKFKVSKIELFLNFNQFFPKNHEFLLIHINRPLTGTPISEVRFKRMQILPTLQPISVGSATHTRNSSLNLDINQSGTSWHPEFDNPSFTSEVQLVAPKTSFTQLTGRFSVINQELAADFLHLFKNFVIDTITDPGEILTLYKETINQSALIFKSLSEEIISGIITYDPSIDLNRCIYDYVELSLYDRIWNQLRVVLATPQDKETQYLTNETYESLKCLSITQVGIFENFDTKREKLQPQLLIFLSKIASSVKIFSKISLTNTYFDKLKILVQTITELTKQTTINGVRSVDVSADILVALLILVVVESRVEDIHVHLEYIKNFSYYSYARRLDLTTGFVGYCISTIDGVLYHLQNKENISQLISHSMKNQELWEILYSTSASAAPQLIDFIDANTDFDNDVHLPIEHSLRAITKNGESVLSIALSSESSAIAYDLFRTLLTYNENLYPLEDLLFDYNTSHSTLFLECLLQSRLQCADLLLDILLSSCTVSELINYINHQDAVYHRVAGHHIHRYPQLLDKVGLYIDWRVRDISFNTPLVALCRNYDIQDYPSLVTRTFEIVKKWYAVQKMEFDPLDHIDAKGNTLLHILRDGCLQPILSEPYVDVNKFNDRGHCPLVVYVRYGRVNNIKAILEDERLNWGKIDGKTFLTVLDYVKMNSSVASTPNLDQNNEAIISSSNVEKLVDGQFIKHFFPQINGRKFGILRAKLDSNQWCFVMKGSIVERMVEEDIIEPSNNIKPVPVTPTPNERAFKAKNLTVNTTIIKPKQETVTARYKAHHYTNYHSVNDFRSLIHLLHIEYPMSYLPIVYLMDSVFARLNLTTFTFFNFNKLKINEMMLKLNIFLVGLELSRDFYNHELIWEFLILPTSIGSSASSSASTGVANIANFNGAPKAQLEARSRMKIEATKEKLSYGAKSGNLPSTPATPIIEESPISHSPNIPDEFTDSGLENLKELFALDISRNYAMQEVEDILNFLKYSSDELEIFHRGIKKVLQLVVVASHKFVDLETGLDSFAKFSDDNPTFKSFPGYYKKQMESIQERIKALSQDNSKKVANVSVGSQPFASISAMFQKIIVESNTTATSPHIKFAFYLQFLENCVARMIRNINSVINKKILKWLKLAGELNSLKTELRRIRPQDFLNDDVSVLGEETIENPFIIMAPQPMPVSINGGATSGHSRNFSTSSMATLTEEDQVKNDESLSDSTTVKDNDQLQSSSLDAPPLINVLSPDDITNTPEAAKKEQQSDLSTPLRSIDSQTVSPLRSPFASDSSTVSSSGNGSIFGTRPGSAAASPVVKKKRSFLSNILESRKTNHELKVMKQYKVVRLKLMGLSDDVRYSHESLAMEVSHFMEFKEIFMRYAVKVFVKEELRKLKFEKCCIDNGLISAKSEKF</sequence>
<comment type="caution">
    <text evidence="4">The sequence shown here is derived from an EMBL/GenBank/DDBJ whole genome shotgun (WGS) entry which is preliminary data.</text>
</comment>
<evidence type="ECO:0000313" key="5">
    <source>
        <dbReference type="Proteomes" id="UP001360560"/>
    </source>
</evidence>
<dbReference type="GO" id="GO:0005769">
    <property type="term" value="C:early endosome"/>
    <property type="evidence" value="ECO:0007669"/>
    <property type="project" value="TreeGrafter"/>
</dbReference>
<dbReference type="InterPro" id="IPR037191">
    <property type="entry name" value="VPS9_dom_sf"/>
</dbReference>
<dbReference type="Proteomes" id="UP001360560">
    <property type="component" value="Unassembled WGS sequence"/>
</dbReference>
<dbReference type="PANTHER" id="PTHR24170">
    <property type="entry name" value="ANKYRIN REPEAT DOMAIN-CONTAINING PROTEIN 27"/>
    <property type="match status" value="1"/>
</dbReference>
<dbReference type="GO" id="GO:0045022">
    <property type="term" value="P:early endosome to late endosome transport"/>
    <property type="evidence" value="ECO:0007669"/>
    <property type="project" value="TreeGrafter"/>
</dbReference>
<dbReference type="GO" id="GO:0005085">
    <property type="term" value="F:guanyl-nucleotide exchange factor activity"/>
    <property type="evidence" value="ECO:0007669"/>
    <property type="project" value="TreeGrafter"/>
</dbReference>
<dbReference type="SUPFAM" id="SSF48403">
    <property type="entry name" value="Ankyrin repeat"/>
    <property type="match status" value="1"/>
</dbReference>
<dbReference type="PROSITE" id="PS51205">
    <property type="entry name" value="VPS9"/>
    <property type="match status" value="1"/>
</dbReference>
<feature type="region of interest" description="Disordered" evidence="2">
    <location>
        <begin position="1329"/>
        <end position="1431"/>
    </location>
</feature>
<protein>
    <recommendedName>
        <fullName evidence="3">VPS9 domain-containing protein</fullName>
    </recommendedName>
</protein>
<dbReference type="GO" id="GO:0030133">
    <property type="term" value="C:transport vesicle"/>
    <property type="evidence" value="ECO:0007669"/>
    <property type="project" value="TreeGrafter"/>
</dbReference>
<feature type="domain" description="VPS9" evidence="3">
    <location>
        <begin position="349"/>
        <end position="508"/>
    </location>
</feature>
<organism evidence="4 5">
    <name type="scientific">Saccharomycopsis crataegensis</name>
    <dbReference type="NCBI Taxonomy" id="43959"/>
    <lineage>
        <taxon>Eukaryota</taxon>
        <taxon>Fungi</taxon>
        <taxon>Dikarya</taxon>
        <taxon>Ascomycota</taxon>
        <taxon>Saccharomycotina</taxon>
        <taxon>Saccharomycetes</taxon>
        <taxon>Saccharomycopsidaceae</taxon>
        <taxon>Saccharomycopsis</taxon>
    </lineage>
</organism>
<feature type="compositionally biased region" description="Low complexity" evidence="2">
    <location>
        <begin position="1406"/>
        <end position="1421"/>
    </location>
</feature>
<dbReference type="GO" id="GO:0005886">
    <property type="term" value="C:plasma membrane"/>
    <property type="evidence" value="ECO:0007669"/>
    <property type="project" value="TreeGrafter"/>
</dbReference>
<dbReference type="SUPFAM" id="SSF109993">
    <property type="entry name" value="VPS9 domain"/>
    <property type="match status" value="1"/>
</dbReference>
<comment type="similarity">
    <text evidence="1">Belongs to the UPF0507 family.</text>
</comment>
<dbReference type="GO" id="GO:0097422">
    <property type="term" value="C:tubular endosome"/>
    <property type="evidence" value="ECO:0007669"/>
    <property type="project" value="TreeGrafter"/>
</dbReference>
<evidence type="ECO:0000256" key="1">
    <source>
        <dbReference type="ARBA" id="ARBA00007428"/>
    </source>
</evidence>
<dbReference type="GeneID" id="90074770"/>
<evidence type="ECO:0000259" key="3">
    <source>
        <dbReference type="PROSITE" id="PS51205"/>
    </source>
</evidence>
<dbReference type="GO" id="GO:0005770">
    <property type="term" value="C:late endosome"/>
    <property type="evidence" value="ECO:0007669"/>
    <property type="project" value="TreeGrafter"/>
</dbReference>
<dbReference type="Pfam" id="PF02204">
    <property type="entry name" value="VPS9"/>
    <property type="match status" value="1"/>
</dbReference>
<dbReference type="GO" id="GO:0000149">
    <property type="term" value="F:SNARE binding"/>
    <property type="evidence" value="ECO:0007669"/>
    <property type="project" value="TreeGrafter"/>
</dbReference>
<dbReference type="PANTHER" id="PTHR24170:SF1">
    <property type="entry name" value="DOMAIN PROTEIN, PUTATIVE (AFU_ORTHOLOGUE AFUA_1G09870)-RELATED"/>
    <property type="match status" value="1"/>
</dbReference>
<evidence type="ECO:0000313" key="4">
    <source>
        <dbReference type="EMBL" id="GMM36795.1"/>
    </source>
</evidence>
<dbReference type="RefSeq" id="XP_064853791.1">
    <property type="nucleotide sequence ID" value="XM_064997719.1"/>
</dbReference>